<evidence type="ECO:0000256" key="1">
    <source>
        <dbReference type="SAM" id="Phobius"/>
    </source>
</evidence>
<dbReference type="RefSeq" id="XP_009066644.1">
    <property type="nucleotide sequence ID" value="XM_009068396.1"/>
</dbReference>
<dbReference type="GeneID" id="20236871"/>
<keyword evidence="1" id="KW-1133">Transmembrane helix</keyword>
<accession>V3YXR9</accession>
<feature type="domain" description="Farnesoic acid O-methyl transferase" evidence="3">
    <location>
        <begin position="46"/>
        <end position="169"/>
    </location>
</feature>
<feature type="signal peptide" evidence="2">
    <location>
        <begin position="1"/>
        <end position="23"/>
    </location>
</feature>
<dbReference type="Proteomes" id="UP000030746">
    <property type="component" value="Unassembled WGS sequence"/>
</dbReference>
<keyword evidence="1" id="KW-0812">Transmembrane</keyword>
<feature type="chain" id="PRO_5004716182" description="Farnesoic acid O-methyl transferase domain-containing protein" evidence="2">
    <location>
        <begin position="24"/>
        <end position="356"/>
    </location>
</feature>
<reference evidence="4 5" key="1">
    <citation type="journal article" date="2013" name="Nature">
        <title>Insights into bilaterian evolution from three spiralian genomes.</title>
        <authorList>
            <person name="Simakov O."/>
            <person name="Marletaz F."/>
            <person name="Cho S.J."/>
            <person name="Edsinger-Gonzales E."/>
            <person name="Havlak P."/>
            <person name="Hellsten U."/>
            <person name="Kuo D.H."/>
            <person name="Larsson T."/>
            <person name="Lv J."/>
            <person name="Arendt D."/>
            <person name="Savage R."/>
            <person name="Osoegawa K."/>
            <person name="de Jong P."/>
            <person name="Grimwood J."/>
            <person name="Chapman J.A."/>
            <person name="Shapiro H."/>
            <person name="Aerts A."/>
            <person name="Otillar R.P."/>
            <person name="Terry A.Y."/>
            <person name="Boore J.L."/>
            <person name="Grigoriev I.V."/>
            <person name="Lindberg D.R."/>
            <person name="Seaver E.C."/>
            <person name="Weisblat D.A."/>
            <person name="Putnam N.H."/>
            <person name="Rokhsar D.S."/>
        </authorList>
    </citation>
    <scope>NUCLEOTIDE SEQUENCE [LARGE SCALE GENOMIC DNA]</scope>
</reference>
<dbReference type="KEGG" id="lgi:LOTGIDRAFT_155888"/>
<keyword evidence="1" id="KW-0472">Membrane</keyword>
<dbReference type="CTD" id="20236871"/>
<protein>
    <recommendedName>
        <fullName evidence="3">Farnesoic acid O-methyl transferase domain-containing protein</fullName>
    </recommendedName>
</protein>
<dbReference type="HOGENOM" id="CLU_779114_0_0_1"/>
<name>V3YXR9_LOTGI</name>
<dbReference type="EMBL" id="KB203854">
    <property type="protein sequence ID" value="ESO82853.1"/>
    <property type="molecule type" value="Genomic_DNA"/>
</dbReference>
<dbReference type="AlphaFoldDB" id="V3YXR9"/>
<feature type="transmembrane region" description="Helical" evidence="1">
    <location>
        <begin position="231"/>
        <end position="252"/>
    </location>
</feature>
<dbReference type="Pfam" id="PF12248">
    <property type="entry name" value="Methyltransf_FA"/>
    <property type="match status" value="1"/>
</dbReference>
<keyword evidence="5" id="KW-1185">Reference proteome</keyword>
<gene>
    <name evidence="4" type="ORF">LOTGIDRAFT_155888</name>
</gene>
<dbReference type="InterPro" id="IPR022041">
    <property type="entry name" value="Methyltransf_FA"/>
</dbReference>
<evidence type="ECO:0000259" key="3">
    <source>
        <dbReference type="Pfam" id="PF12248"/>
    </source>
</evidence>
<evidence type="ECO:0000313" key="5">
    <source>
        <dbReference type="Proteomes" id="UP000030746"/>
    </source>
</evidence>
<sequence length="356" mass="40635">MLLSTNFFLNLVFILQLYEYNCQLKIFTPDDETYAMPLSNYGIDITNVTDLKFSVKACANLHVIIQKTPTVDLNTNGNYVFVLGSYNGANVEIKQAVHCDSLTWQSNSVLNCSAYESFWISWKDGDLKIGKGTVLFADEIIASSVLPLVDYKYAFLLTGWGSQGCWNVDIGTRIISYRTKVVNNNKMIQGSGIQTYTVNSKLECLTRNIQTEPDPSFNTSTILLSKPKSIFYTYDVCLNIYVQIIVFSLFYFRCKKKYKNKIKTQVENNKLQQLGLTENLQTLFQPILKTQEDIKKKLANVNPSRIEAKVNPYHIEYPPIDYSEIIIRTLDDIKHHFSNPDPNLPKTIKSTIDEDG</sequence>
<keyword evidence="2" id="KW-0732">Signal</keyword>
<organism evidence="4 5">
    <name type="scientific">Lottia gigantea</name>
    <name type="common">Giant owl limpet</name>
    <dbReference type="NCBI Taxonomy" id="225164"/>
    <lineage>
        <taxon>Eukaryota</taxon>
        <taxon>Metazoa</taxon>
        <taxon>Spiralia</taxon>
        <taxon>Lophotrochozoa</taxon>
        <taxon>Mollusca</taxon>
        <taxon>Gastropoda</taxon>
        <taxon>Patellogastropoda</taxon>
        <taxon>Lottioidea</taxon>
        <taxon>Lottiidae</taxon>
        <taxon>Lottia</taxon>
    </lineage>
</organism>
<evidence type="ECO:0000313" key="4">
    <source>
        <dbReference type="EMBL" id="ESO82853.1"/>
    </source>
</evidence>
<dbReference type="OrthoDB" id="6114996at2759"/>
<proteinExistence type="predicted"/>
<evidence type="ECO:0000256" key="2">
    <source>
        <dbReference type="SAM" id="SignalP"/>
    </source>
</evidence>